<keyword evidence="2" id="KW-1185">Reference proteome</keyword>
<dbReference type="Proteomes" id="UP000323000">
    <property type="component" value="Chromosome 3"/>
</dbReference>
<reference evidence="2" key="1">
    <citation type="journal article" date="2019" name="Gigascience">
        <title>De novo genome assembly of the endangered Acer yangbiense, a plant species with extremely small populations endemic to Yunnan Province, China.</title>
        <authorList>
            <person name="Yang J."/>
            <person name="Wariss H.M."/>
            <person name="Tao L."/>
            <person name="Zhang R."/>
            <person name="Yun Q."/>
            <person name="Hollingsworth P."/>
            <person name="Dao Z."/>
            <person name="Luo G."/>
            <person name="Guo H."/>
            <person name="Ma Y."/>
            <person name="Sun W."/>
        </authorList>
    </citation>
    <scope>NUCLEOTIDE SEQUENCE [LARGE SCALE GENOMIC DNA]</scope>
    <source>
        <strain evidence="2">cv. Malutang</strain>
    </source>
</reference>
<proteinExistence type="predicted"/>
<protein>
    <submittedName>
        <fullName evidence="1">Uncharacterized protein</fullName>
    </submittedName>
</protein>
<gene>
    <name evidence="1" type="ORF">EZV62_006551</name>
</gene>
<evidence type="ECO:0000313" key="1">
    <source>
        <dbReference type="EMBL" id="TXG65276.1"/>
    </source>
</evidence>
<dbReference type="AlphaFoldDB" id="A0A5C7IA57"/>
<comment type="caution">
    <text evidence="1">The sequence shown here is derived from an EMBL/GenBank/DDBJ whole genome shotgun (WGS) entry which is preliminary data.</text>
</comment>
<name>A0A5C7IA57_9ROSI</name>
<dbReference type="OrthoDB" id="10612902at2759"/>
<dbReference type="EMBL" id="VAHF01000003">
    <property type="protein sequence ID" value="TXG65276.1"/>
    <property type="molecule type" value="Genomic_DNA"/>
</dbReference>
<evidence type="ECO:0000313" key="2">
    <source>
        <dbReference type="Proteomes" id="UP000323000"/>
    </source>
</evidence>
<organism evidence="1 2">
    <name type="scientific">Acer yangbiense</name>
    <dbReference type="NCBI Taxonomy" id="1000413"/>
    <lineage>
        <taxon>Eukaryota</taxon>
        <taxon>Viridiplantae</taxon>
        <taxon>Streptophyta</taxon>
        <taxon>Embryophyta</taxon>
        <taxon>Tracheophyta</taxon>
        <taxon>Spermatophyta</taxon>
        <taxon>Magnoliopsida</taxon>
        <taxon>eudicotyledons</taxon>
        <taxon>Gunneridae</taxon>
        <taxon>Pentapetalae</taxon>
        <taxon>rosids</taxon>
        <taxon>malvids</taxon>
        <taxon>Sapindales</taxon>
        <taxon>Sapindaceae</taxon>
        <taxon>Hippocastanoideae</taxon>
        <taxon>Acereae</taxon>
        <taxon>Acer</taxon>
    </lineage>
</organism>
<accession>A0A5C7IA57</accession>
<sequence length="127" mass="13486">MTPLPNRKTPETIQPAKTPSLKEALAEGKLAPPNKQKVSQGLLIAEAIHGTRIPALNPNSMLSCPACMTDEGGEDETPPLQVKLNGVATIVVEKVMHNEIKVLSSSDALKLFGLLCICSDYNCGCCS</sequence>